<dbReference type="GeneID" id="19204175"/>
<name>A0A5M3M7Z8_CONPW</name>
<gene>
    <name evidence="2" type="ORF">CONPUDRAFT_159754</name>
</gene>
<evidence type="ECO:0000256" key="1">
    <source>
        <dbReference type="SAM" id="Phobius"/>
    </source>
</evidence>
<dbReference type="AlphaFoldDB" id="A0A5M3M7Z8"/>
<sequence>MLILLATYGAGLYNYNDWTYYPIVMNAIVPIIGIAFSLIVVRMGLGITTEMHLRMQETRHPIARSAGPNSIANSIMLFAQGSSTNTEEAESKTNF</sequence>
<keyword evidence="1" id="KW-1133">Transmembrane helix</keyword>
<accession>A0A5M3M7Z8</accession>
<comment type="caution">
    <text evidence="2">The sequence shown here is derived from an EMBL/GenBank/DDBJ whole genome shotgun (WGS) entry which is preliminary data.</text>
</comment>
<organism evidence="2 3">
    <name type="scientific">Coniophora puteana (strain RWD-64-598)</name>
    <name type="common">Brown rot fungus</name>
    <dbReference type="NCBI Taxonomy" id="741705"/>
    <lineage>
        <taxon>Eukaryota</taxon>
        <taxon>Fungi</taxon>
        <taxon>Dikarya</taxon>
        <taxon>Basidiomycota</taxon>
        <taxon>Agaricomycotina</taxon>
        <taxon>Agaricomycetes</taxon>
        <taxon>Agaricomycetidae</taxon>
        <taxon>Boletales</taxon>
        <taxon>Coniophorineae</taxon>
        <taxon>Coniophoraceae</taxon>
        <taxon>Coniophora</taxon>
    </lineage>
</organism>
<dbReference type="EMBL" id="JH711590">
    <property type="protein sequence ID" value="EIW74994.1"/>
    <property type="molecule type" value="Genomic_DNA"/>
</dbReference>
<keyword evidence="3" id="KW-1185">Reference proteome</keyword>
<evidence type="ECO:0000313" key="2">
    <source>
        <dbReference type="EMBL" id="EIW74994.1"/>
    </source>
</evidence>
<protein>
    <submittedName>
        <fullName evidence="2">Uncharacterized protein</fullName>
    </submittedName>
</protein>
<dbReference type="KEGG" id="cput:CONPUDRAFT_159754"/>
<proteinExistence type="predicted"/>
<evidence type="ECO:0000313" key="3">
    <source>
        <dbReference type="Proteomes" id="UP000053558"/>
    </source>
</evidence>
<feature type="transmembrane region" description="Helical" evidence="1">
    <location>
        <begin position="20"/>
        <end position="45"/>
    </location>
</feature>
<reference evidence="3" key="1">
    <citation type="journal article" date="2012" name="Science">
        <title>The Paleozoic origin of enzymatic lignin decomposition reconstructed from 31 fungal genomes.</title>
        <authorList>
            <person name="Floudas D."/>
            <person name="Binder M."/>
            <person name="Riley R."/>
            <person name="Barry K."/>
            <person name="Blanchette R.A."/>
            <person name="Henrissat B."/>
            <person name="Martinez A.T."/>
            <person name="Otillar R."/>
            <person name="Spatafora J.W."/>
            <person name="Yadav J.S."/>
            <person name="Aerts A."/>
            <person name="Benoit I."/>
            <person name="Boyd A."/>
            <person name="Carlson A."/>
            <person name="Copeland A."/>
            <person name="Coutinho P.M."/>
            <person name="de Vries R.P."/>
            <person name="Ferreira P."/>
            <person name="Findley K."/>
            <person name="Foster B."/>
            <person name="Gaskell J."/>
            <person name="Glotzer D."/>
            <person name="Gorecki P."/>
            <person name="Heitman J."/>
            <person name="Hesse C."/>
            <person name="Hori C."/>
            <person name="Igarashi K."/>
            <person name="Jurgens J.A."/>
            <person name="Kallen N."/>
            <person name="Kersten P."/>
            <person name="Kohler A."/>
            <person name="Kuees U."/>
            <person name="Kumar T.K.A."/>
            <person name="Kuo A."/>
            <person name="LaButti K."/>
            <person name="Larrondo L.F."/>
            <person name="Lindquist E."/>
            <person name="Ling A."/>
            <person name="Lombard V."/>
            <person name="Lucas S."/>
            <person name="Lundell T."/>
            <person name="Martin R."/>
            <person name="McLaughlin D.J."/>
            <person name="Morgenstern I."/>
            <person name="Morin E."/>
            <person name="Murat C."/>
            <person name="Nagy L.G."/>
            <person name="Nolan M."/>
            <person name="Ohm R.A."/>
            <person name="Patyshakuliyeva A."/>
            <person name="Rokas A."/>
            <person name="Ruiz-Duenas F.J."/>
            <person name="Sabat G."/>
            <person name="Salamov A."/>
            <person name="Samejima M."/>
            <person name="Schmutz J."/>
            <person name="Slot J.C."/>
            <person name="St John F."/>
            <person name="Stenlid J."/>
            <person name="Sun H."/>
            <person name="Sun S."/>
            <person name="Syed K."/>
            <person name="Tsang A."/>
            <person name="Wiebenga A."/>
            <person name="Young D."/>
            <person name="Pisabarro A."/>
            <person name="Eastwood D.C."/>
            <person name="Martin F."/>
            <person name="Cullen D."/>
            <person name="Grigoriev I.V."/>
            <person name="Hibbett D.S."/>
        </authorList>
    </citation>
    <scope>NUCLEOTIDE SEQUENCE [LARGE SCALE GENOMIC DNA]</scope>
    <source>
        <strain evidence="3">RWD-64-598 SS2</strain>
    </source>
</reference>
<dbReference type="Proteomes" id="UP000053558">
    <property type="component" value="Unassembled WGS sequence"/>
</dbReference>
<dbReference type="RefSeq" id="XP_007775042.1">
    <property type="nucleotide sequence ID" value="XM_007776852.1"/>
</dbReference>
<keyword evidence="1" id="KW-0812">Transmembrane</keyword>
<keyword evidence="1" id="KW-0472">Membrane</keyword>